<dbReference type="AlphaFoldDB" id="A0A014NKN2"/>
<accession>A0A014NKN2</accession>
<organism evidence="9 10">
    <name type="scientific">Comamonas aquatica DA1877</name>
    <dbReference type="NCBI Taxonomy" id="1457173"/>
    <lineage>
        <taxon>Bacteria</taxon>
        <taxon>Pseudomonadati</taxon>
        <taxon>Pseudomonadota</taxon>
        <taxon>Betaproteobacteria</taxon>
        <taxon>Burkholderiales</taxon>
        <taxon>Comamonadaceae</taxon>
        <taxon>Comamonas</taxon>
    </lineage>
</organism>
<evidence type="ECO:0000256" key="4">
    <source>
        <dbReference type="ARBA" id="ARBA00023002"/>
    </source>
</evidence>
<evidence type="ECO:0000256" key="2">
    <source>
        <dbReference type="ARBA" id="ARBA00022617"/>
    </source>
</evidence>
<keyword evidence="3 7" id="KW-0479">Metal-binding</keyword>
<dbReference type="EMBL" id="JBOK01000010">
    <property type="protein sequence ID" value="EXU80023.1"/>
    <property type="molecule type" value="Genomic_DNA"/>
</dbReference>
<reference evidence="9 10" key="1">
    <citation type="submission" date="2014-01" db="EMBL/GenBank/DDBJ databases">
        <title>Interspecies Systems Biology Uncovers Metabolites Affecting C. elegans Gene Expression and Life History Traits.</title>
        <authorList>
            <person name="Watson E."/>
            <person name="Macneil L.T."/>
            <person name="Ritter A.D."/>
            <person name="Yilmaz L.S."/>
            <person name="Rosebrock A.P."/>
            <person name="Caudy A.A."/>
            <person name="Walhout A.J."/>
        </authorList>
    </citation>
    <scope>NUCLEOTIDE SEQUENCE [LARGE SCALE GENOMIC DNA]</scope>
    <source>
        <strain evidence="9 10">DA1877</strain>
    </source>
</reference>
<dbReference type="PANTHER" id="PTHR24291:SF50">
    <property type="entry name" value="BIFUNCTIONAL ALBAFLAVENONE MONOOXYGENASE_TERPENE SYNTHASE"/>
    <property type="match status" value="1"/>
</dbReference>
<evidence type="ECO:0000256" key="8">
    <source>
        <dbReference type="RuleBase" id="RU000461"/>
    </source>
</evidence>
<dbReference type="Pfam" id="PF00067">
    <property type="entry name" value="p450"/>
    <property type="match status" value="1"/>
</dbReference>
<dbReference type="GO" id="GO:0005506">
    <property type="term" value="F:iron ion binding"/>
    <property type="evidence" value="ECO:0007669"/>
    <property type="project" value="InterPro"/>
</dbReference>
<feature type="binding site" description="axial binding residue" evidence="7">
    <location>
        <position position="407"/>
    </location>
    <ligand>
        <name>heme</name>
        <dbReference type="ChEBI" id="CHEBI:30413"/>
    </ligand>
    <ligandPart>
        <name>Fe</name>
        <dbReference type="ChEBI" id="CHEBI:18248"/>
    </ligandPart>
</feature>
<evidence type="ECO:0000313" key="9">
    <source>
        <dbReference type="EMBL" id="EXU80023.1"/>
    </source>
</evidence>
<protein>
    <submittedName>
        <fullName evidence="9">Cytochrome P450</fullName>
    </submittedName>
</protein>
<gene>
    <name evidence="9" type="ORF">AX13_01410</name>
</gene>
<dbReference type="PANTHER" id="PTHR24291">
    <property type="entry name" value="CYTOCHROME P450 FAMILY 4"/>
    <property type="match status" value="1"/>
</dbReference>
<evidence type="ECO:0000256" key="6">
    <source>
        <dbReference type="ARBA" id="ARBA00023033"/>
    </source>
</evidence>
<dbReference type="SUPFAM" id="SSF48264">
    <property type="entry name" value="Cytochrome P450"/>
    <property type="match status" value="1"/>
</dbReference>
<dbReference type="GO" id="GO:0020037">
    <property type="term" value="F:heme binding"/>
    <property type="evidence" value="ECO:0007669"/>
    <property type="project" value="InterPro"/>
</dbReference>
<dbReference type="PROSITE" id="PS00086">
    <property type="entry name" value="CYTOCHROME_P450"/>
    <property type="match status" value="1"/>
</dbReference>
<keyword evidence="2 7" id="KW-0349">Heme</keyword>
<dbReference type="GO" id="GO:0016705">
    <property type="term" value="F:oxidoreductase activity, acting on paired donors, with incorporation or reduction of molecular oxygen"/>
    <property type="evidence" value="ECO:0007669"/>
    <property type="project" value="InterPro"/>
</dbReference>
<proteinExistence type="inferred from homology"/>
<evidence type="ECO:0000256" key="3">
    <source>
        <dbReference type="ARBA" id="ARBA00022723"/>
    </source>
</evidence>
<dbReference type="InterPro" id="IPR001128">
    <property type="entry name" value="Cyt_P450"/>
</dbReference>
<sequence length="459" mass="52785">MSRFCPAYPKPHPEKASKLRMFWHARRSWMDALYERSYTMQMGEVHLPGVDLYMLNDTEQVKRVMQTEAEHFPKSRLLHESLEPLLGESIFTTNGAQWQRQRTMMNPAFEQARLHVAFPRMLDAATAMLERLDALKDGEEYDIEVEMTHVTADIIFRTIFSEPMQGPDAHRVFHAFARYQALAPKLMLPALFGVRWAALPWHRWRSRQAAKEIRSLLRAMVLPRYEAHQRGEIDDEPKDILAAFMMAKDPQTGLPFDFDELVNQVAMLFLAGHETSASALTWSCYLLAQSPEVQQRAFEQIDAVLGDRAPAQSDMKSLPLVWNIFREALRLFPPVGFFARENTHACPIRGKQVKAGSTVVIAPWLLQRHRKWWANPDDFDPDRFDQESSKTAIKHAYMPFSMGPRVCLGAAFALQEAVLILACLLRRFELQPVAGHVPQPVGRLTIRSENGVRLKLRKR</sequence>
<dbReference type="InterPro" id="IPR050196">
    <property type="entry name" value="Cytochrome_P450_Monoox"/>
</dbReference>
<keyword evidence="4 8" id="KW-0560">Oxidoreductase</keyword>
<dbReference type="InterPro" id="IPR002401">
    <property type="entry name" value="Cyt_P450_E_grp-I"/>
</dbReference>
<keyword evidence="5 7" id="KW-0408">Iron</keyword>
<dbReference type="InterPro" id="IPR017972">
    <property type="entry name" value="Cyt_P450_CS"/>
</dbReference>
<evidence type="ECO:0000256" key="5">
    <source>
        <dbReference type="ARBA" id="ARBA00023004"/>
    </source>
</evidence>
<name>A0A014NKN2_9BURK</name>
<comment type="similarity">
    <text evidence="1 8">Belongs to the cytochrome P450 family.</text>
</comment>
<keyword evidence="10" id="KW-1185">Reference proteome</keyword>
<evidence type="ECO:0000256" key="7">
    <source>
        <dbReference type="PIRSR" id="PIRSR602401-1"/>
    </source>
</evidence>
<dbReference type="PATRIC" id="fig|1457173.3.peg.1945"/>
<comment type="caution">
    <text evidence="9">The sequence shown here is derived from an EMBL/GenBank/DDBJ whole genome shotgun (WGS) entry which is preliminary data.</text>
</comment>
<evidence type="ECO:0000313" key="10">
    <source>
        <dbReference type="Proteomes" id="UP000020766"/>
    </source>
</evidence>
<comment type="cofactor">
    <cofactor evidence="7">
        <name>heme</name>
        <dbReference type="ChEBI" id="CHEBI:30413"/>
    </cofactor>
</comment>
<dbReference type="Gene3D" id="1.10.630.10">
    <property type="entry name" value="Cytochrome P450"/>
    <property type="match status" value="1"/>
</dbReference>
<dbReference type="InterPro" id="IPR036396">
    <property type="entry name" value="Cyt_P450_sf"/>
</dbReference>
<keyword evidence="6 8" id="KW-0503">Monooxygenase</keyword>
<dbReference type="PRINTS" id="PR00463">
    <property type="entry name" value="EP450I"/>
</dbReference>
<dbReference type="GO" id="GO:0004497">
    <property type="term" value="F:monooxygenase activity"/>
    <property type="evidence" value="ECO:0007669"/>
    <property type="project" value="UniProtKB-KW"/>
</dbReference>
<dbReference type="PRINTS" id="PR00385">
    <property type="entry name" value="P450"/>
</dbReference>
<evidence type="ECO:0000256" key="1">
    <source>
        <dbReference type="ARBA" id="ARBA00010617"/>
    </source>
</evidence>
<dbReference type="Proteomes" id="UP000020766">
    <property type="component" value="Unassembled WGS sequence"/>
</dbReference>